<comment type="caution">
    <text evidence="1">The sequence shown here is derived from an EMBL/GenBank/DDBJ whole genome shotgun (WGS) entry which is preliminary data.</text>
</comment>
<proteinExistence type="predicted"/>
<keyword evidence="2" id="KW-1185">Reference proteome</keyword>
<dbReference type="PANTHER" id="PTHR13318">
    <property type="entry name" value="PARTNER OF PAIRED, ISOFORM B-RELATED"/>
    <property type="match status" value="1"/>
</dbReference>
<dbReference type="EMBL" id="CAJVPI010002951">
    <property type="protein sequence ID" value="CAG8651984.1"/>
    <property type="molecule type" value="Genomic_DNA"/>
</dbReference>
<name>A0A9N9H6A7_9GLOM</name>
<dbReference type="AlphaFoldDB" id="A0A9N9H6A7"/>
<dbReference type="GO" id="GO:0019005">
    <property type="term" value="C:SCF ubiquitin ligase complex"/>
    <property type="evidence" value="ECO:0007669"/>
    <property type="project" value="TreeGrafter"/>
</dbReference>
<gene>
    <name evidence="1" type="ORF">PBRASI_LOCUS10312</name>
</gene>
<dbReference type="InterPro" id="IPR032675">
    <property type="entry name" value="LRR_dom_sf"/>
</dbReference>
<reference evidence="1" key="1">
    <citation type="submission" date="2021-06" db="EMBL/GenBank/DDBJ databases">
        <authorList>
            <person name="Kallberg Y."/>
            <person name="Tangrot J."/>
            <person name="Rosling A."/>
        </authorList>
    </citation>
    <scope>NUCLEOTIDE SEQUENCE</scope>
    <source>
        <strain evidence="1">BR232B</strain>
    </source>
</reference>
<dbReference type="SUPFAM" id="SSF52047">
    <property type="entry name" value="RNI-like"/>
    <property type="match status" value="1"/>
</dbReference>
<sequence length="530" mass="60002">MAITLPDLCLHRIFDFISFDQETHVSALHSSVLVNRHWCRSLISLLWKDSFGLAINATARKHLIKSYISFLPGDEQQTFYNLITCNNHLQSNNANEPSFNYFAFLRTFSVTALMEAVNLIADDNWTPMSYRYIMKTLSRQFIAQSPVILNTELSLGGLHALEKWDGQLWMLRGLDIFALSEADNNSFRNLRTLKLNGKFLPNVLVSATKVARNIEELDVGFDGFDEEDDIDRWLQPLSQLIGAQRKLRSFSLNIGQCDIRALAQVFIALQGSAKSLLSVKMVNIDFQGYPILDALSKCSNLSSLVLEACANLPETLDINECAGDAFHKLNNLELSRMMIPSSMLQSLLSQSSGAINTIIFSGLIPGDFMLTNFFDLLATFCPNLHKLSVFVRHESIYNLLSHLGSWPQLEQLEINGGICISNVYTEVDDLMPLFGKAVPSTLQRLEIRINWEFSPDALRGFFENCTAELEHLNLEWCKLSDEHIDQIVKHCNGRLKYLNIENAVDVTWDGYKKAIDNIKVVRLSSKTRTM</sequence>
<accession>A0A9N9H6A7</accession>
<dbReference type="GO" id="GO:0031146">
    <property type="term" value="P:SCF-dependent proteasomal ubiquitin-dependent protein catabolic process"/>
    <property type="evidence" value="ECO:0007669"/>
    <property type="project" value="TreeGrafter"/>
</dbReference>
<organism evidence="1 2">
    <name type="scientific">Paraglomus brasilianum</name>
    <dbReference type="NCBI Taxonomy" id="144538"/>
    <lineage>
        <taxon>Eukaryota</taxon>
        <taxon>Fungi</taxon>
        <taxon>Fungi incertae sedis</taxon>
        <taxon>Mucoromycota</taxon>
        <taxon>Glomeromycotina</taxon>
        <taxon>Glomeromycetes</taxon>
        <taxon>Paraglomerales</taxon>
        <taxon>Paraglomeraceae</taxon>
        <taxon>Paraglomus</taxon>
    </lineage>
</organism>
<dbReference type="Proteomes" id="UP000789739">
    <property type="component" value="Unassembled WGS sequence"/>
</dbReference>
<evidence type="ECO:0000313" key="1">
    <source>
        <dbReference type="EMBL" id="CAG8651984.1"/>
    </source>
</evidence>
<protein>
    <submittedName>
        <fullName evidence="1">120_t:CDS:1</fullName>
    </submittedName>
</protein>
<dbReference type="Gene3D" id="3.80.10.10">
    <property type="entry name" value="Ribonuclease Inhibitor"/>
    <property type="match status" value="1"/>
</dbReference>
<dbReference type="OrthoDB" id="2372104at2759"/>
<evidence type="ECO:0000313" key="2">
    <source>
        <dbReference type="Proteomes" id="UP000789739"/>
    </source>
</evidence>